<organism evidence="3 4">
    <name type="scientific">Brachybacterium kimchii</name>
    <dbReference type="NCBI Taxonomy" id="2942909"/>
    <lineage>
        <taxon>Bacteria</taxon>
        <taxon>Bacillati</taxon>
        <taxon>Actinomycetota</taxon>
        <taxon>Actinomycetes</taxon>
        <taxon>Micrococcales</taxon>
        <taxon>Dermabacteraceae</taxon>
        <taxon>Brachybacterium</taxon>
    </lineage>
</organism>
<accession>A0ABY4N9B6</accession>
<proteinExistence type="predicted"/>
<evidence type="ECO:0000313" key="3">
    <source>
        <dbReference type="EMBL" id="UQN31139.1"/>
    </source>
</evidence>
<feature type="transmembrane region" description="Helical" evidence="2">
    <location>
        <begin position="82"/>
        <end position="104"/>
    </location>
</feature>
<keyword evidence="2" id="KW-0472">Membrane</keyword>
<keyword evidence="2" id="KW-1133">Transmembrane helix</keyword>
<dbReference type="EMBL" id="CP097218">
    <property type="protein sequence ID" value="UQN31139.1"/>
    <property type="molecule type" value="Genomic_DNA"/>
</dbReference>
<evidence type="ECO:0000256" key="2">
    <source>
        <dbReference type="SAM" id="Phobius"/>
    </source>
</evidence>
<gene>
    <name evidence="3" type="ORF">M4486_07620</name>
</gene>
<feature type="transmembrane region" description="Helical" evidence="2">
    <location>
        <begin position="124"/>
        <end position="143"/>
    </location>
</feature>
<keyword evidence="2" id="KW-0812">Transmembrane</keyword>
<reference evidence="3" key="1">
    <citation type="submission" date="2022-05" db="EMBL/GenBank/DDBJ databases">
        <title>Genomic analysis of Brachybacterium sp. CBA3104.</title>
        <authorList>
            <person name="Roh S.W."/>
            <person name="Kim Y.B."/>
            <person name="Kim Y."/>
        </authorList>
    </citation>
    <scope>NUCLEOTIDE SEQUENCE</scope>
    <source>
        <strain evidence="3">CBA3104</strain>
    </source>
</reference>
<dbReference type="RefSeq" id="WP_249480549.1">
    <property type="nucleotide sequence ID" value="NZ_CP097218.1"/>
</dbReference>
<evidence type="ECO:0000256" key="1">
    <source>
        <dbReference type="SAM" id="MobiDB-lite"/>
    </source>
</evidence>
<evidence type="ECO:0000313" key="4">
    <source>
        <dbReference type="Proteomes" id="UP001055868"/>
    </source>
</evidence>
<keyword evidence="4" id="KW-1185">Reference proteome</keyword>
<feature type="region of interest" description="Disordered" evidence="1">
    <location>
        <begin position="1"/>
        <end position="23"/>
    </location>
</feature>
<dbReference type="Proteomes" id="UP001055868">
    <property type="component" value="Chromosome"/>
</dbReference>
<protein>
    <submittedName>
        <fullName evidence="3">Uncharacterized protein</fullName>
    </submittedName>
</protein>
<name>A0ABY4N9B6_9MICO</name>
<sequence length="254" mass="27968">MPRLPTPIPRPDDHTDAPPDSSRFQRLDGAAVRRSAQSLQQRISSRFPDRTLWEVCGEVVGIVDEINAGSGISRRRVRAARVLSRLVMLLIAIFLGGAVALAAVQVATSPGAVGPLDLLPLIETIINDLVFGGIAVFFLFSLPERMERARVLRILHRLRSLAHVIDMHQLTKVPERLERATREEGGMDLDRADLTRYLDFSTEMLSLVGKSAALFAEDTTDGDVLDAVQGIETLTSDMARKVWQKIGIIQQQGA</sequence>